<comment type="caution">
    <text evidence="1">The sequence shown here is derived from an EMBL/GenBank/DDBJ whole genome shotgun (WGS) entry which is preliminary data.</text>
</comment>
<name>A0A176WYA1_AGRTU</name>
<evidence type="ECO:0000313" key="1">
    <source>
        <dbReference type="EMBL" id="OAE37651.1"/>
    </source>
</evidence>
<dbReference type="RefSeq" id="WP_063951332.1">
    <property type="nucleotide sequence ID" value="NZ_LXPS01000039.1"/>
</dbReference>
<dbReference type="Proteomes" id="UP000077098">
    <property type="component" value="Unassembled WGS sequence"/>
</dbReference>
<dbReference type="Gene3D" id="1.20.120.1910">
    <property type="entry name" value="Cysteine-tRNA ligase, C-terminal anti-codon recognition domain"/>
    <property type="match status" value="1"/>
</dbReference>
<reference evidence="1 2" key="1">
    <citation type="submission" date="2016-05" db="EMBL/GenBank/DDBJ databases">
        <authorList>
            <person name="Lavstsen T."/>
            <person name="Jespersen J.S."/>
        </authorList>
    </citation>
    <scope>NUCLEOTIDE SEQUENCE [LARGE SCALE GENOMIC DNA]</scope>
    <source>
        <strain evidence="1 2">KCJ1736</strain>
    </source>
</reference>
<sequence length="103" mass="11199">MMGLVARNVDPNVIAVVQWDGDTNGGRVIVKPIKGAPNLSAGEISLLETRQIARMARVFAVADQAKQALTDDGFIELEDRPDCTLVKLNMLKLKRNAKESLPA</sequence>
<gene>
    <name evidence="1" type="ORF">A7J57_08720</name>
</gene>
<dbReference type="EMBL" id="LXPS01000039">
    <property type="protein sequence ID" value="OAE37651.1"/>
    <property type="molecule type" value="Genomic_DNA"/>
</dbReference>
<accession>A0A176WYA1</accession>
<proteinExistence type="predicted"/>
<protein>
    <submittedName>
        <fullName evidence="1">Uncharacterized protein</fullName>
    </submittedName>
</protein>
<dbReference type="AlphaFoldDB" id="A0A176WYA1"/>
<evidence type="ECO:0000313" key="2">
    <source>
        <dbReference type="Proteomes" id="UP000077098"/>
    </source>
</evidence>
<organism evidence="1 2">
    <name type="scientific">Agrobacterium tumefaciens</name>
    <dbReference type="NCBI Taxonomy" id="358"/>
    <lineage>
        <taxon>Bacteria</taxon>
        <taxon>Pseudomonadati</taxon>
        <taxon>Pseudomonadota</taxon>
        <taxon>Alphaproteobacteria</taxon>
        <taxon>Hyphomicrobiales</taxon>
        <taxon>Rhizobiaceae</taxon>
        <taxon>Rhizobium/Agrobacterium group</taxon>
        <taxon>Agrobacterium</taxon>
        <taxon>Agrobacterium tumefaciens complex</taxon>
    </lineage>
</organism>